<organism evidence="1 2">
    <name type="scientific">Subtercola frigoramans</name>
    <dbReference type="NCBI Taxonomy" id="120298"/>
    <lineage>
        <taxon>Bacteria</taxon>
        <taxon>Bacillati</taxon>
        <taxon>Actinomycetota</taxon>
        <taxon>Actinomycetes</taxon>
        <taxon>Micrococcales</taxon>
        <taxon>Microbacteriaceae</taxon>
        <taxon>Subtercola</taxon>
    </lineage>
</organism>
<gene>
    <name evidence="1" type="ORF">JOE66_000440</name>
</gene>
<dbReference type="Proteomes" id="UP000776164">
    <property type="component" value="Unassembled WGS sequence"/>
</dbReference>
<dbReference type="EMBL" id="JAFBBU010000001">
    <property type="protein sequence ID" value="MBM7470806.1"/>
    <property type="molecule type" value="Genomic_DNA"/>
</dbReference>
<evidence type="ECO:0000313" key="2">
    <source>
        <dbReference type="Proteomes" id="UP000776164"/>
    </source>
</evidence>
<comment type="caution">
    <text evidence="1">The sequence shown here is derived from an EMBL/GenBank/DDBJ whole genome shotgun (WGS) entry which is preliminary data.</text>
</comment>
<accession>A0ABS2L2U8</accession>
<name>A0ABS2L2U8_9MICO</name>
<reference evidence="1 2" key="1">
    <citation type="submission" date="2021-01" db="EMBL/GenBank/DDBJ databases">
        <title>Sequencing the genomes of 1000 actinobacteria strains.</title>
        <authorList>
            <person name="Klenk H.-P."/>
        </authorList>
    </citation>
    <scope>NUCLEOTIDE SEQUENCE [LARGE SCALE GENOMIC DNA]</scope>
    <source>
        <strain evidence="1 2">DSM 13057</strain>
    </source>
</reference>
<dbReference type="RefSeq" id="WP_205106507.1">
    <property type="nucleotide sequence ID" value="NZ_BAAAHT010000018.1"/>
</dbReference>
<keyword evidence="2" id="KW-1185">Reference proteome</keyword>
<protein>
    <submittedName>
        <fullName evidence="1">Uncharacterized protein</fullName>
    </submittedName>
</protein>
<evidence type="ECO:0000313" key="1">
    <source>
        <dbReference type="EMBL" id="MBM7470806.1"/>
    </source>
</evidence>
<sequence length="66" mass="7428">MLAFSEFFYLVHAGQGRWMIKHRITDESAGSIIRNGPDFDLFDDHGRQVGRFDSVEHALGGLYATA</sequence>
<proteinExistence type="predicted"/>